<feature type="non-terminal residue" evidence="4">
    <location>
        <position position="1"/>
    </location>
</feature>
<dbReference type="InterPro" id="IPR036388">
    <property type="entry name" value="WH-like_DNA-bd_sf"/>
</dbReference>
<feature type="domain" description="RNA polymerase sigma factor 70 region 4 type 2" evidence="3">
    <location>
        <begin position="110"/>
        <end position="152"/>
    </location>
</feature>
<keyword evidence="2" id="KW-0804">Transcription</keyword>
<dbReference type="SUPFAM" id="SSF88946">
    <property type="entry name" value="Sigma2 domain of RNA polymerase sigma factors"/>
    <property type="match status" value="1"/>
</dbReference>
<name>A0ABT6Y1V5_ALISE</name>
<dbReference type="SUPFAM" id="SSF46894">
    <property type="entry name" value="C-terminal effector domain of the bipartite response regulators"/>
    <property type="match status" value="1"/>
</dbReference>
<dbReference type="Gene3D" id="1.10.10.10">
    <property type="entry name" value="Winged helix-like DNA-binding domain superfamily/Winged helix DNA-binding domain"/>
    <property type="match status" value="1"/>
</dbReference>
<organism evidence="4 5">
    <name type="scientific">Alicyclobacillus sendaiensis PA2</name>
    <dbReference type="NCBI Taxonomy" id="3029425"/>
    <lineage>
        <taxon>Bacteria</taxon>
        <taxon>Bacillati</taxon>
        <taxon>Bacillota</taxon>
        <taxon>Bacilli</taxon>
        <taxon>Bacillales</taxon>
        <taxon>Alicyclobacillaceae</taxon>
        <taxon>Alicyclobacillus</taxon>
    </lineage>
</organism>
<dbReference type="Proteomes" id="UP001529245">
    <property type="component" value="Unassembled WGS sequence"/>
</dbReference>
<comment type="caution">
    <text evidence="4">The sequence shown here is derived from an EMBL/GenBank/DDBJ whole genome shotgun (WGS) entry which is preliminary data.</text>
</comment>
<gene>
    <name evidence="4" type="ORF">QID03_14350</name>
</gene>
<proteinExistence type="predicted"/>
<dbReference type="InterPro" id="IPR013249">
    <property type="entry name" value="RNA_pol_sigma70_r4_t2"/>
</dbReference>
<dbReference type="InterPro" id="IPR013325">
    <property type="entry name" value="RNA_pol_sigma_r2"/>
</dbReference>
<dbReference type="EMBL" id="JASGCB010000049">
    <property type="protein sequence ID" value="MDI9261339.1"/>
    <property type="molecule type" value="Genomic_DNA"/>
</dbReference>
<keyword evidence="1" id="KW-0805">Transcription regulation</keyword>
<sequence>LMQHAWIGFWEAVRDYDACGKVPFLAFAKMCVMREIQVALKMARRQKHVPHLTALSLDAECPWIEDAERTVLDVFVDRAAPSVDDMVFGPPQSAGPEELVAWAERHWGLRLTELERAVWRLRLEGHSYAEIQRILQCGYKTVDNAVQRLRKKARKAIARSREPNAVLA</sequence>
<evidence type="ECO:0000313" key="5">
    <source>
        <dbReference type="Proteomes" id="UP001529245"/>
    </source>
</evidence>
<protein>
    <submittedName>
        <fullName evidence="4">Sigma factor-like helix-turn-helix DNA-binding protein</fullName>
    </submittedName>
</protein>
<dbReference type="InterPro" id="IPR016032">
    <property type="entry name" value="Sig_transdc_resp-reg_C-effctor"/>
</dbReference>
<reference evidence="4 5" key="1">
    <citation type="submission" date="2023-04" db="EMBL/GenBank/DDBJ databases">
        <title>A. sendaiensis sub sp. chiapanensis a novel subspecie with specific adaptation in bacterial cell wall isolated from an active volcano.</title>
        <authorList>
            <person name="Alvarez Gutierrez P.E."/>
            <person name="Ortiz Cortes L.Y."/>
        </authorList>
    </citation>
    <scope>NUCLEOTIDE SEQUENCE [LARGE SCALE GENOMIC DNA]</scope>
    <source>
        <strain evidence="4 5">PA2</strain>
    </source>
</reference>
<accession>A0ABT6Y1V5</accession>
<evidence type="ECO:0000256" key="2">
    <source>
        <dbReference type="ARBA" id="ARBA00023163"/>
    </source>
</evidence>
<keyword evidence="5" id="KW-1185">Reference proteome</keyword>
<evidence type="ECO:0000313" key="4">
    <source>
        <dbReference type="EMBL" id="MDI9261339.1"/>
    </source>
</evidence>
<evidence type="ECO:0000259" key="3">
    <source>
        <dbReference type="Pfam" id="PF08281"/>
    </source>
</evidence>
<dbReference type="Pfam" id="PF08281">
    <property type="entry name" value="Sigma70_r4_2"/>
    <property type="match status" value="1"/>
</dbReference>
<evidence type="ECO:0000256" key="1">
    <source>
        <dbReference type="ARBA" id="ARBA00023015"/>
    </source>
</evidence>
<dbReference type="RefSeq" id="WP_283204732.1">
    <property type="nucleotide sequence ID" value="NZ_JASGCB010000049.1"/>
</dbReference>